<evidence type="ECO:0000256" key="2">
    <source>
        <dbReference type="ARBA" id="ARBA00012438"/>
    </source>
</evidence>
<dbReference type="Gene3D" id="1.20.120.160">
    <property type="entry name" value="HPT domain"/>
    <property type="match status" value="1"/>
</dbReference>
<dbReference type="InterPro" id="IPR037006">
    <property type="entry name" value="CheA-like_homodim_sf"/>
</dbReference>
<evidence type="ECO:0000259" key="14">
    <source>
        <dbReference type="PROSITE" id="PS50109"/>
    </source>
</evidence>
<dbReference type="InterPro" id="IPR036097">
    <property type="entry name" value="HisK_dim/P_sf"/>
</dbReference>
<evidence type="ECO:0000256" key="8">
    <source>
        <dbReference type="ARBA" id="ARBA00022777"/>
    </source>
</evidence>
<dbReference type="CDD" id="cd00731">
    <property type="entry name" value="CheA_reg"/>
    <property type="match status" value="1"/>
</dbReference>
<dbReference type="Gene3D" id="3.30.565.10">
    <property type="entry name" value="Histidine kinase-like ATPase, C-terminal domain"/>
    <property type="match status" value="1"/>
</dbReference>
<dbReference type="SMART" id="SM00387">
    <property type="entry name" value="HATPase_c"/>
    <property type="match status" value="1"/>
</dbReference>
<dbReference type="SMART" id="SM00073">
    <property type="entry name" value="HPT"/>
    <property type="match status" value="1"/>
</dbReference>
<dbReference type="InterPro" id="IPR004105">
    <property type="entry name" value="CheA-like_dim"/>
</dbReference>
<evidence type="ECO:0000256" key="3">
    <source>
        <dbReference type="ARBA" id="ARBA00021495"/>
    </source>
</evidence>
<evidence type="ECO:0000256" key="7">
    <source>
        <dbReference type="ARBA" id="ARBA00022741"/>
    </source>
</evidence>
<keyword evidence="7" id="KW-0547">Nucleotide-binding</keyword>
<dbReference type="Pfam" id="PF01584">
    <property type="entry name" value="CheW"/>
    <property type="match status" value="1"/>
</dbReference>
<keyword evidence="5 12" id="KW-0597">Phosphoprotein</keyword>
<feature type="domain" description="HPt" evidence="16">
    <location>
        <begin position="1"/>
        <end position="104"/>
    </location>
</feature>
<organism evidence="17 18">
    <name type="scientific">Rhodovulum kholense</name>
    <dbReference type="NCBI Taxonomy" id="453584"/>
    <lineage>
        <taxon>Bacteria</taxon>
        <taxon>Pseudomonadati</taxon>
        <taxon>Pseudomonadota</taxon>
        <taxon>Alphaproteobacteria</taxon>
        <taxon>Rhodobacterales</taxon>
        <taxon>Paracoccaceae</taxon>
        <taxon>Rhodovulum</taxon>
    </lineage>
</organism>
<evidence type="ECO:0000256" key="11">
    <source>
        <dbReference type="ARBA" id="ARBA00035100"/>
    </source>
</evidence>
<evidence type="ECO:0000259" key="16">
    <source>
        <dbReference type="PROSITE" id="PS50894"/>
    </source>
</evidence>
<evidence type="ECO:0000256" key="6">
    <source>
        <dbReference type="ARBA" id="ARBA00022679"/>
    </source>
</evidence>
<evidence type="ECO:0000313" key="17">
    <source>
        <dbReference type="EMBL" id="PTW45625.1"/>
    </source>
</evidence>
<feature type="domain" description="CheW-like" evidence="15">
    <location>
        <begin position="512"/>
        <end position="644"/>
    </location>
</feature>
<evidence type="ECO:0000313" key="18">
    <source>
        <dbReference type="Proteomes" id="UP000244037"/>
    </source>
</evidence>
<dbReference type="SMART" id="SM01231">
    <property type="entry name" value="H-kinase_dim"/>
    <property type="match status" value="1"/>
</dbReference>
<dbReference type="FunFam" id="3.30.565.10:FF:000016">
    <property type="entry name" value="Chemotaxis protein CheA, putative"/>
    <property type="match status" value="1"/>
</dbReference>
<comment type="caution">
    <text evidence="17">The sequence shown here is derived from an EMBL/GenBank/DDBJ whole genome shotgun (WGS) entry which is preliminary data.</text>
</comment>
<dbReference type="SUPFAM" id="SSF50341">
    <property type="entry name" value="CheW-like"/>
    <property type="match status" value="1"/>
</dbReference>
<dbReference type="GO" id="GO:0000155">
    <property type="term" value="F:phosphorelay sensor kinase activity"/>
    <property type="evidence" value="ECO:0007669"/>
    <property type="project" value="InterPro"/>
</dbReference>
<feature type="compositionally biased region" description="Basic and acidic residues" evidence="13">
    <location>
        <begin position="250"/>
        <end position="259"/>
    </location>
</feature>
<dbReference type="GO" id="GO:0005737">
    <property type="term" value="C:cytoplasm"/>
    <property type="evidence" value="ECO:0007669"/>
    <property type="project" value="InterPro"/>
</dbReference>
<dbReference type="CDD" id="cd16916">
    <property type="entry name" value="HATPase_CheA-like"/>
    <property type="match status" value="1"/>
</dbReference>
<evidence type="ECO:0000256" key="9">
    <source>
        <dbReference type="ARBA" id="ARBA00022840"/>
    </source>
</evidence>
<comment type="catalytic activity">
    <reaction evidence="1">
        <text>ATP + protein L-histidine = ADP + protein N-phospho-L-histidine.</text>
        <dbReference type="EC" id="2.7.13.3"/>
    </reaction>
</comment>
<name>A0A8E2VHC7_9RHOB</name>
<protein>
    <recommendedName>
        <fullName evidence="3">Chemotaxis protein CheA</fullName>
        <ecNumber evidence="2">2.7.13.3</ecNumber>
    </recommendedName>
</protein>
<dbReference type="CDD" id="cd00088">
    <property type="entry name" value="HPT"/>
    <property type="match status" value="1"/>
</dbReference>
<accession>A0A8E2VHC7</accession>
<comment type="function">
    <text evidence="11">Involved in the transmission of sensory signals from the chemoreceptors to the flagellar motors. CheA is autophosphorylated; it can transfer its phosphate group to either CheB or CheY.</text>
</comment>
<sequence>MTLSSDPAETFRQEARDLLDTLEQTLLDLEHDPGDSALVDASFRAMHTLKGSGAMFGYDEVADFVHEFETAFDRVRKGKAAISPGLVVIALAAKDHIADLVGEPGQHAAKGAPILEALRNTVDTGRNAGSAAPAGTAPAAGAPAGGVRVRFRLPSDAIAFGTDPLLLLDEMRELGADRVVGLTDRLPPLDEMDPSGTYLGWEVTFEAGISAEQIDDVFLFVRDGMELTLEPLQPPQAPKDASEAAASADTARRGRDAEGRAAAASSLRVPAERLDELMDRVGELVIAQSRLAQIASAGDDLNLKAVVEELERLSSGLRDTTMGIRMVPIGTLFSRFRRLVHDLSGELGKEIDFVTSGEETELDKTMIERLADPLVHLIRNAIDHGVEGPEARGRAGKPARGRVRLSAAHTGAEVAISIADDGAGLDPARIRAKAEQNGLLTSDQKVTDQELYQFVFHPGFSTASQVTSISGRGVGMDVVKRTIEGLRGTIDLTSTPGQGTVATLRLPLTLAIIESMLVQVGNGRYAIPLSAVEECVELPAAQDGKAAGRNFLNIRGRLVPFLRLRELFKTRAERAEHQKVVIVSAGEARVGLVVDQIIGNSQTVIKSLSKLHADVETFSGATILGDGTVAMILDVSALVGFGQAYESRLRGEQLGRVA</sequence>
<evidence type="ECO:0000256" key="1">
    <source>
        <dbReference type="ARBA" id="ARBA00000085"/>
    </source>
</evidence>
<dbReference type="InterPro" id="IPR036641">
    <property type="entry name" value="HPT_dom_sf"/>
</dbReference>
<dbReference type="Pfam" id="PF01627">
    <property type="entry name" value="Hpt"/>
    <property type="match status" value="1"/>
</dbReference>
<dbReference type="EC" id="2.7.13.3" evidence="2"/>
<keyword evidence="18" id="KW-1185">Reference proteome</keyword>
<reference evidence="17 18" key="1">
    <citation type="submission" date="2018-04" db="EMBL/GenBank/DDBJ databases">
        <title>Genomic Encyclopedia of Archaeal and Bacterial Type Strains, Phase II (KMG-II): from individual species to whole genera.</title>
        <authorList>
            <person name="Goeker M."/>
        </authorList>
    </citation>
    <scope>NUCLEOTIDE SEQUENCE [LARGE SCALE GENOMIC DNA]</scope>
    <source>
        <strain evidence="17 18">DSM 19783</strain>
    </source>
</reference>
<evidence type="ECO:0000256" key="10">
    <source>
        <dbReference type="ARBA" id="ARBA00023012"/>
    </source>
</evidence>
<keyword evidence="10" id="KW-0902">Two-component regulatory system</keyword>
<dbReference type="FunFam" id="2.30.30.40:FF:000048">
    <property type="entry name" value="Chemotaxis protein CheA, putative"/>
    <property type="match status" value="1"/>
</dbReference>
<dbReference type="PRINTS" id="PR00344">
    <property type="entry name" value="BCTRLSENSOR"/>
</dbReference>
<dbReference type="RefSeq" id="WP_108028084.1">
    <property type="nucleotide sequence ID" value="NZ_QAYC01000013.1"/>
</dbReference>
<dbReference type="InterPro" id="IPR003594">
    <property type="entry name" value="HATPase_dom"/>
</dbReference>
<evidence type="ECO:0000256" key="4">
    <source>
        <dbReference type="ARBA" id="ARBA00022500"/>
    </source>
</evidence>
<dbReference type="Pfam" id="PF02895">
    <property type="entry name" value="H-kinase_dim"/>
    <property type="match status" value="1"/>
</dbReference>
<evidence type="ECO:0000256" key="5">
    <source>
        <dbReference type="ARBA" id="ARBA00022553"/>
    </source>
</evidence>
<dbReference type="InterPro" id="IPR036890">
    <property type="entry name" value="HATPase_C_sf"/>
</dbReference>
<dbReference type="InterPro" id="IPR008207">
    <property type="entry name" value="Sig_transdc_His_kin_Hpt_dom"/>
</dbReference>
<dbReference type="Pfam" id="PF02518">
    <property type="entry name" value="HATPase_c"/>
    <property type="match status" value="1"/>
</dbReference>
<feature type="domain" description="Histidine kinase" evidence="14">
    <location>
        <begin position="262"/>
        <end position="510"/>
    </location>
</feature>
<dbReference type="GO" id="GO:0005524">
    <property type="term" value="F:ATP binding"/>
    <property type="evidence" value="ECO:0007669"/>
    <property type="project" value="UniProtKB-KW"/>
</dbReference>
<dbReference type="Gene3D" id="2.30.30.40">
    <property type="entry name" value="SH3 Domains"/>
    <property type="match status" value="1"/>
</dbReference>
<dbReference type="PROSITE" id="PS50851">
    <property type="entry name" value="CHEW"/>
    <property type="match status" value="1"/>
</dbReference>
<dbReference type="SUPFAM" id="SSF55874">
    <property type="entry name" value="ATPase domain of HSP90 chaperone/DNA topoisomerase II/histidine kinase"/>
    <property type="match status" value="1"/>
</dbReference>
<dbReference type="Proteomes" id="UP000244037">
    <property type="component" value="Unassembled WGS sequence"/>
</dbReference>
<gene>
    <name evidence="17" type="ORF">C8N38_11325</name>
</gene>
<dbReference type="PROSITE" id="PS50894">
    <property type="entry name" value="HPT"/>
    <property type="match status" value="1"/>
</dbReference>
<evidence type="ECO:0000256" key="13">
    <source>
        <dbReference type="SAM" id="MobiDB-lite"/>
    </source>
</evidence>
<dbReference type="AlphaFoldDB" id="A0A8E2VHC7"/>
<dbReference type="EMBL" id="QAYC01000013">
    <property type="protein sequence ID" value="PTW45625.1"/>
    <property type="molecule type" value="Genomic_DNA"/>
</dbReference>
<dbReference type="InterPro" id="IPR004358">
    <property type="entry name" value="Sig_transdc_His_kin-like_C"/>
</dbReference>
<dbReference type="SMART" id="SM00260">
    <property type="entry name" value="CheW"/>
    <property type="match status" value="1"/>
</dbReference>
<dbReference type="PANTHER" id="PTHR43395:SF10">
    <property type="entry name" value="CHEMOTAXIS PROTEIN CHEA"/>
    <property type="match status" value="1"/>
</dbReference>
<dbReference type="SUPFAM" id="SSF47384">
    <property type="entry name" value="Homodimeric domain of signal transducing histidine kinase"/>
    <property type="match status" value="1"/>
</dbReference>
<dbReference type="InterPro" id="IPR051315">
    <property type="entry name" value="Bact_Chemotaxis_CheA"/>
</dbReference>
<dbReference type="InterPro" id="IPR036061">
    <property type="entry name" value="CheW-like_dom_sf"/>
</dbReference>
<dbReference type="OrthoDB" id="9803176at2"/>
<feature type="region of interest" description="Disordered" evidence="13">
    <location>
        <begin position="230"/>
        <end position="265"/>
    </location>
</feature>
<keyword evidence="6" id="KW-0808">Transferase</keyword>
<evidence type="ECO:0000259" key="15">
    <source>
        <dbReference type="PROSITE" id="PS50851"/>
    </source>
</evidence>
<keyword evidence="4" id="KW-0145">Chemotaxis</keyword>
<dbReference type="Gene3D" id="1.10.287.560">
    <property type="entry name" value="Histidine kinase CheA-like, homodimeric domain"/>
    <property type="match status" value="1"/>
</dbReference>
<dbReference type="GO" id="GO:0006935">
    <property type="term" value="P:chemotaxis"/>
    <property type="evidence" value="ECO:0007669"/>
    <property type="project" value="UniProtKB-KW"/>
</dbReference>
<dbReference type="InterPro" id="IPR005467">
    <property type="entry name" value="His_kinase_dom"/>
</dbReference>
<proteinExistence type="predicted"/>
<dbReference type="PANTHER" id="PTHR43395">
    <property type="entry name" value="SENSOR HISTIDINE KINASE CHEA"/>
    <property type="match status" value="1"/>
</dbReference>
<keyword evidence="8 17" id="KW-0418">Kinase</keyword>
<feature type="modified residue" description="Phosphohistidine" evidence="12">
    <location>
        <position position="47"/>
    </location>
</feature>
<dbReference type="SUPFAM" id="SSF47226">
    <property type="entry name" value="Histidine-containing phosphotransfer domain, HPT domain"/>
    <property type="match status" value="1"/>
</dbReference>
<dbReference type="PROSITE" id="PS50109">
    <property type="entry name" value="HIS_KIN"/>
    <property type="match status" value="1"/>
</dbReference>
<evidence type="ECO:0000256" key="12">
    <source>
        <dbReference type="PROSITE-ProRule" id="PRU00110"/>
    </source>
</evidence>
<dbReference type="InterPro" id="IPR002545">
    <property type="entry name" value="CheW-lke_dom"/>
</dbReference>
<keyword evidence="9" id="KW-0067">ATP-binding</keyword>